<keyword evidence="3" id="KW-1185">Reference proteome</keyword>
<evidence type="ECO:0000313" key="2">
    <source>
        <dbReference type="EMBL" id="UVI30673.1"/>
    </source>
</evidence>
<dbReference type="InterPro" id="IPR003141">
    <property type="entry name" value="Pol/His_phosphatase_N"/>
</dbReference>
<dbReference type="InterPro" id="IPR052018">
    <property type="entry name" value="PHP_domain"/>
</dbReference>
<evidence type="ECO:0000313" key="3">
    <source>
        <dbReference type="Proteomes" id="UP001057877"/>
    </source>
</evidence>
<dbReference type="NCBIfam" id="NF038032">
    <property type="entry name" value="CehA_McbA_metalo"/>
    <property type="match status" value="1"/>
</dbReference>
<dbReference type="InterPro" id="IPR016195">
    <property type="entry name" value="Pol/histidinol_Pase-like"/>
</dbReference>
<dbReference type="RefSeq" id="WP_258386738.1">
    <property type="nucleotide sequence ID" value="NZ_CP091430.1"/>
</dbReference>
<dbReference type="PANTHER" id="PTHR42924">
    <property type="entry name" value="EXONUCLEASE"/>
    <property type="match status" value="1"/>
</dbReference>
<organism evidence="2 3">
    <name type="scientific">Paenibacillus spongiae</name>
    <dbReference type="NCBI Taxonomy" id="2909671"/>
    <lineage>
        <taxon>Bacteria</taxon>
        <taxon>Bacillati</taxon>
        <taxon>Bacillota</taxon>
        <taxon>Bacilli</taxon>
        <taxon>Bacillales</taxon>
        <taxon>Paenibacillaceae</taxon>
        <taxon>Paenibacillus</taxon>
    </lineage>
</organism>
<dbReference type="SMART" id="SM00481">
    <property type="entry name" value="POLIIIAc"/>
    <property type="match status" value="1"/>
</dbReference>
<dbReference type="EMBL" id="CP091430">
    <property type="protein sequence ID" value="UVI30673.1"/>
    <property type="molecule type" value="Genomic_DNA"/>
</dbReference>
<accession>A0ABY5SEH8</accession>
<dbReference type="SUPFAM" id="SSF89550">
    <property type="entry name" value="PHP domain-like"/>
    <property type="match status" value="1"/>
</dbReference>
<dbReference type="Gene3D" id="3.20.20.140">
    <property type="entry name" value="Metal-dependent hydrolases"/>
    <property type="match status" value="1"/>
</dbReference>
<proteinExistence type="predicted"/>
<reference evidence="2" key="1">
    <citation type="submission" date="2022-01" db="EMBL/GenBank/DDBJ databases">
        <title>Paenibacillus spongiae sp. nov., isolated from marine sponge.</title>
        <authorList>
            <person name="Li Z."/>
            <person name="Zhang M."/>
        </authorList>
    </citation>
    <scope>NUCLEOTIDE SEQUENCE</scope>
    <source>
        <strain evidence="2">PHS-Z3</strain>
    </source>
</reference>
<name>A0ABY5SEH8_9BACL</name>
<dbReference type="PANTHER" id="PTHR42924:SF3">
    <property type="entry name" value="POLYMERASE_HISTIDINOL PHOSPHATASE N-TERMINAL DOMAIN-CONTAINING PROTEIN"/>
    <property type="match status" value="1"/>
</dbReference>
<protein>
    <submittedName>
        <fullName evidence="2">CehA/McbA family metallohydrolase</fullName>
    </submittedName>
</protein>
<sequence>MIFTGSLKTDRPSSVLFNVEGPADWLMFTFDYEGEGGWRTFTLRDPGGRVRYTHLNCYNSRSAIIHREYAETSFLGVPGEIEAGEWEIKFVDGSPPACTLALEWKSGVGEVPEGSCIPPGERNYWTEAMNGVKDYKLDLYDWHECREEGARWYKGDFHTHTVLSDGKMTPERNMEQAEIMGLDFFVATDHNLISTSWPQGRALVIPGVEYTSGSGHWNALGVRQWHNWTYNAPDGGIGTGEGMNRLMAEVGQEGALRSVNHPMLTPWAWVYEDTLLKNVDCLEIWNDPTYATNPAATERALVLWSALWNEGWRLPGIGGSDSHMLPTETYSDGSPPSVIGDPGTYVYAERLSPAAILAAVQAGRVYVSRGPELDVRVSVGGNEYPLGSDLTEAVASAANGAVDIRLAITGAAQGKLHVIANGAEASVLDIPEEEHATEFKLHWRAAEYEWVRFEIRKANGELLAFTNPVYCGQKEKTISTWGELLKKASFDVPVN</sequence>
<dbReference type="Proteomes" id="UP001057877">
    <property type="component" value="Chromosome"/>
</dbReference>
<gene>
    <name evidence="2" type="ORF">L1F29_01985</name>
</gene>
<evidence type="ECO:0000259" key="1">
    <source>
        <dbReference type="SMART" id="SM00481"/>
    </source>
</evidence>
<feature type="domain" description="Polymerase/histidinol phosphatase N-terminal" evidence="1">
    <location>
        <begin position="155"/>
        <end position="214"/>
    </location>
</feature>